<feature type="signal peptide" evidence="2">
    <location>
        <begin position="1"/>
        <end position="22"/>
    </location>
</feature>
<sequence>MGVALVILSGAIALAVPPPAQAFLSPVTRFTFPQGTSDSIHRCNNAIFAVSGKLTARAEGSLVCPHAGSSSRCPPAGTGGLSARNHLLYSRRPLTWASAATSSAGEGGDAGGAAGGPGADGATGAEGEGVSGAAAESARKPPEPAGASGAIEDELLAQLVGQDYGMLALLRNDKFKGLIVLLRNLPPDEWVAEVARTYPDDDEVKSMMGQVGKLMRMIDYYQKNQPKK</sequence>
<dbReference type="EMBL" id="FN649743">
    <property type="protein sequence ID" value="CBN77664.1"/>
    <property type="molecule type" value="Genomic_DNA"/>
</dbReference>
<evidence type="ECO:0000313" key="3">
    <source>
        <dbReference type="EMBL" id="CBN77664.1"/>
    </source>
</evidence>
<feature type="region of interest" description="Disordered" evidence="1">
    <location>
        <begin position="100"/>
        <end position="147"/>
    </location>
</feature>
<dbReference type="Proteomes" id="UP000002630">
    <property type="component" value="Linkage Group LG18"/>
</dbReference>
<name>D8LQZ1_ECTSI</name>
<evidence type="ECO:0000256" key="2">
    <source>
        <dbReference type="SAM" id="SignalP"/>
    </source>
</evidence>
<dbReference type="OrthoDB" id="10327667at2759"/>
<protein>
    <submittedName>
        <fullName evidence="3">Uncharacterized protein</fullName>
    </submittedName>
</protein>
<keyword evidence="4" id="KW-1185">Reference proteome</keyword>
<feature type="compositionally biased region" description="Gly residues" evidence="1">
    <location>
        <begin position="105"/>
        <end position="130"/>
    </location>
</feature>
<keyword evidence="2" id="KW-0732">Signal</keyword>
<evidence type="ECO:0000313" key="4">
    <source>
        <dbReference type="Proteomes" id="UP000002630"/>
    </source>
</evidence>
<proteinExistence type="predicted"/>
<dbReference type="AlphaFoldDB" id="D8LQZ1"/>
<feature type="chain" id="PRO_5003117461" evidence="2">
    <location>
        <begin position="23"/>
        <end position="228"/>
    </location>
</feature>
<accession>D8LQZ1</accession>
<evidence type="ECO:0000256" key="1">
    <source>
        <dbReference type="SAM" id="MobiDB-lite"/>
    </source>
</evidence>
<organism evidence="3 4">
    <name type="scientific">Ectocarpus siliculosus</name>
    <name type="common">Brown alga</name>
    <name type="synonym">Conferva siliculosa</name>
    <dbReference type="NCBI Taxonomy" id="2880"/>
    <lineage>
        <taxon>Eukaryota</taxon>
        <taxon>Sar</taxon>
        <taxon>Stramenopiles</taxon>
        <taxon>Ochrophyta</taxon>
        <taxon>PX clade</taxon>
        <taxon>Phaeophyceae</taxon>
        <taxon>Ectocarpales</taxon>
        <taxon>Ectocarpaceae</taxon>
        <taxon>Ectocarpus</taxon>
    </lineage>
</organism>
<reference evidence="3 4" key="1">
    <citation type="journal article" date="2010" name="Nature">
        <title>The Ectocarpus genome and the independent evolution of multicellularity in brown algae.</title>
        <authorList>
            <person name="Cock J.M."/>
            <person name="Sterck L."/>
            <person name="Rouze P."/>
            <person name="Scornet D."/>
            <person name="Allen A.E."/>
            <person name="Amoutzias G."/>
            <person name="Anthouard V."/>
            <person name="Artiguenave F."/>
            <person name="Aury J.M."/>
            <person name="Badger J.H."/>
            <person name="Beszteri B."/>
            <person name="Billiau K."/>
            <person name="Bonnet E."/>
            <person name="Bothwell J.H."/>
            <person name="Bowler C."/>
            <person name="Boyen C."/>
            <person name="Brownlee C."/>
            <person name="Carrano C.J."/>
            <person name="Charrier B."/>
            <person name="Cho G.Y."/>
            <person name="Coelho S.M."/>
            <person name="Collen J."/>
            <person name="Corre E."/>
            <person name="Da Silva C."/>
            <person name="Delage L."/>
            <person name="Delaroque N."/>
            <person name="Dittami S.M."/>
            <person name="Doulbeau S."/>
            <person name="Elias M."/>
            <person name="Farnham G."/>
            <person name="Gachon C.M."/>
            <person name="Gschloessl B."/>
            <person name="Heesch S."/>
            <person name="Jabbari K."/>
            <person name="Jubin C."/>
            <person name="Kawai H."/>
            <person name="Kimura K."/>
            <person name="Kloareg B."/>
            <person name="Kupper F.C."/>
            <person name="Lang D."/>
            <person name="Le Bail A."/>
            <person name="Leblanc C."/>
            <person name="Lerouge P."/>
            <person name="Lohr M."/>
            <person name="Lopez P.J."/>
            <person name="Martens C."/>
            <person name="Maumus F."/>
            <person name="Michel G."/>
            <person name="Miranda-Saavedra D."/>
            <person name="Morales J."/>
            <person name="Moreau H."/>
            <person name="Motomura T."/>
            <person name="Nagasato C."/>
            <person name="Napoli C.A."/>
            <person name="Nelson D.R."/>
            <person name="Nyvall-Collen P."/>
            <person name="Peters A.F."/>
            <person name="Pommier C."/>
            <person name="Potin P."/>
            <person name="Poulain J."/>
            <person name="Quesneville H."/>
            <person name="Read B."/>
            <person name="Rensing S.A."/>
            <person name="Ritter A."/>
            <person name="Rousvoal S."/>
            <person name="Samanta M."/>
            <person name="Samson G."/>
            <person name="Schroeder D.C."/>
            <person name="Segurens B."/>
            <person name="Strittmatter M."/>
            <person name="Tonon T."/>
            <person name="Tregear J.W."/>
            <person name="Valentin K."/>
            <person name="von Dassow P."/>
            <person name="Yamagishi T."/>
            <person name="Van de Peer Y."/>
            <person name="Wincker P."/>
        </authorList>
    </citation>
    <scope>NUCLEOTIDE SEQUENCE [LARGE SCALE GENOMIC DNA]</scope>
    <source>
        <strain evidence="4">Ec32 / CCAP1310/4</strain>
    </source>
</reference>
<dbReference type="InParanoid" id="D8LQZ1"/>
<gene>
    <name evidence="3" type="ORF">Esi_0061_0076</name>
</gene>
<dbReference type="EMBL" id="FN648830">
    <property type="protein sequence ID" value="CBN77664.1"/>
    <property type="molecule type" value="Genomic_DNA"/>
</dbReference>